<feature type="region of interest" description="Disordered" evidence="1">
    <location>
        <begin position="1"/>
        <end position="27"/>
    </location>
</feature>
<feature type="region of interest" description="Disordered" evidence="1">
    <location>
        <begin position="325"/>
        <end position="356"/>
    </location>
</feature>
<evidence type="ECO:0000313" key="3">
    <source>
        <dbReference type="EMBL" id="THV02923.1"/>
    </source>
</evidence>
<feature type="compositionally biased region" description="Gly residues" evidence="1">
    <location>
        <begin position="533"/>
        <end position="547"/>
    </location>
</feature>
<keyword evidence="4" id="KW-1185">Reference proteome</keyword>
<sequence length="547" mass="59613">MNTTIIDHPETTRHPSGHFPGLPGHRRGRGAAGFPFLPTHEELPLHMRFSNLNLDQHNMHDHARGPGGQGFPMPSPLPQRHPPPIALFGLHAFGHSWGVSMPLPGLPPFQFPPPPELGAYGYSTPFHPHVPGPPFPARSDRGRFRPFGAHVRFASRTVPPTEATTTATATTTVDTPDTTTTEAQAAAASTAPPPAVRGDTVPDPALPRTRHHRHHHHLHGPHYFSGLHTHHGHVHGGSRIPLVNMRRALRFSQRRGHGGYGRGLGFGRGRSFGHPYVGHPNPYYSFGWQALDDTEGGSDQGEEEKRREETMTKIKKSTISDNEILETPENGNEGSTGTRATRTRNNDNHPATEEEDYISRRPDFVTSPIQLLYSVVGQDLMLILNITALITVPIVIIIITTVLITDLLISDPGIILIGLELEAALAGGGPGLGRGFHRGGHIHSHIHLHPRPHPYFHDHPPHPPPYYNGPDFDNDTHPDFDRHLGFGIPPLRSFPPPFSPSPTVDTNGLDVEEGLDFGPGFSFGSTRGRGGRGEGGGRGLGLGRQGR</sequence>
<keyword evidence="2" id="KW-0472">Membrane</keyword>
<protein>
    <submittedName>
        <fullName evidence="3">Uncharacterized protein</fullName>
    </submittedName>
</protein>
<gene>
    <name evidence="3" type="ORF">K435DRAFT_852355</name>
</gene>
<feature type="compositionally biased region" description="Low complexity" evidence="1">
    <location>
        <begin position="157"/>
        <end position="190"/>
    </location>
</feature>
<feature type="region of interest" description="Disordered" evidence="1">
    <location>
        <begin position="155"/>
        <end position="218"/>
    </location>
</feature>
<accession>A0A4S8MJH1</accession>
<dbReference type="AlphaFoldDB" id="A0A4S8MJH1"/>
<feature type="compositionally biased region" description="Polar residues" evidence="1">
    <location>
        <begin position="329"/>
        <end position="340"/>
    </location>
</feature>
<organism evidence="3 4">
    <name type="scientific">Dendrothele bispora (strain CBS 962.96)</name>
    <dbReference type="NCBI Taxonomy" id="1314807"/>
    <lineage>
        <taxon>Eukaryota</taxon>
        <taxon>Fungi</taxon>
        <taxon>Dikarya</taxon>
        <taxon>Basidiomycota</taxon>
        <taxon>Agaricomycotina</taxon>
        <taxon>Agaricomycetes</taxon>
        <taxon>Agaricomycetidae</taxon>
        <taxon>Agaricales</taxon>
        <taxon>Agaricales incertae sedis</taxon>
        <taxon>Dendrothele</taxon>
    </lineage>
</organism>
<feature type="compositionally biased region" description="Basic and acidic residues" evidence="1">
    <location>
        <begin position="344"/>
        <end position="356"/>
    </location>
</feature>
<reference evidence="3 4" key="1">
    <citation type="journal article" date="2019" name="Nat. Ecol. Evol.">
        <title>Megaphylogeny resolves global patterns of mushroom evolution.</title>
        <authorList>
            <person name="Varga T."/>
            <person name="Krizsan K."/>
            <person name="Foldi C."/>
            <person name="Dima B."/>
            <person name="Sanchez-Garcia M."/>
            <person name="Sanchez-Ramirez S."/>
            <person name="Szollosi G.J."/>
            <person name="Szarkandi J.G."/>
            <person name="Papp V."/>
            <person name="Albert L."/>
            <person name="Andreopoulos W."/>
            <person name="Angelini C."/>
            <person name="Antonin V."/>
            <person name="Barry K.W."/>
            <person name="Bougher N.L."/>
            <person name="Buchanan P."/>
            <person name="Buyck B."/>
            <person name="Bense V."/>
            <person name="Catcheside P."/>
            <person name="Chovatia M."/>
            <person name="Cooper J."/>
            <person name="Damon W."/>
            <person name="Desjardin D."/>
            <person name="Finy P."/>
            <person name="Geml J."/>
            <person name="Haridas S."/>
            <person name="Hughes K."/>
            <person name="Justo A."/>
            <person name="Karasinski D."/>
            <person name="Kautmanova I."/>
            <person name="Kiss B."/>
            <person name="Kocsube S."/>
            <person name="Kotiranta H."/>
            <person name="LaButti K.M."/>
            <person name="Lechner B.E."/>
            <person name="Liimatainen K."/>
            <person name="Lipzen A."/>
            <person name="Lukacs Z."/>
            <person name="Mihaltcheva S."/>
            <person name="Morgado L.N."/>
            <person name="Niskanen T."/>
            <person name="Noordeloos M.E."/>
            <person name="Ohm R.A."/>
            <person name="Ortiz-Santana B."/>
            <person name="Ovrebo C."/>
            <person name="Racz N."/>
            <person name="Riley R."/>
            <person name="Savchenko A."/>
            <person name="Shiryaev A."/>
            <person name="Soop K."/>
            <person name="Spirin V."/>
            <person name="Szebenyi C."/>
            <person name="Tomsovsky M."/>
            <person name="Tulloss R.E."/>
            <person name="Uehling J."/>
            <person name="Grigoriev I.V."/>
            <person name="Vagvolgyi C."/>
            <person name="Papp T."/>
            <person name="Martin F.M."/>
            <person name="Miettinen O."/>
            <person name="Hibbett D.S."/>
            <person name="Nagy L.G."/>
        </authorList>
    </citation>
    <scope>NUCLEOTIDE SEQUENCE [LARGE SCALE GENOMIC DNA]</scope>
    <source>
        <strain evidence="3 4">CBS 962.96</strain>
    </source>
</reference>
<evidence type="ECO:0000256" key="1">
    <source>
        <dbReference type="SAM" id="MobiDB-lite"/>
    </source>
</evidence>
<feature type="compositionally biased region" description="Acidic residues" evidence="1">
    <location>
        <begin position="292"/>
        <end position="302"/>
    </location>
</feature>
<feature type="region of interest" description="Disordered" evidence="1">
    <location>
        <begin position="292"/>
        <end position="313"/>
    </location>
</feature>
<name>A0A4S8MJH1_DENBC</name>
<feature type="transmembrane region" description="Helical" evidence="2">
    <location>
        <begin position="380"/>
        <end position="404"/>
    </location>
</feature>
<dbReference type="EMBL" id="ML179072">
    <property type="protein sequence ID" value="THV02923.1"/>
    <property type="molecule type" value="Genomic_DNA"/>
</dbReference>
<feature type="compositionally biased region" description="Basic and acidic residues" evidence="1">
    <location>
        <begin position="303"/>
        <end position="312"/>
    </location>
</feature>
<dbReference type="Proteomes" id="UP000297245">
    <property type="component" value="Unassembled WGS sequence"/>
</dbReference>
<feature type="compositionally biased region" description="Basic residues" evidence="1">
    <location>
        <begin position="208"/>
        <end position="218"/>
    </location>
</feature>
<keyword evidence="2" id="KW-1133">Transmembrane helix</keyword>
<evidence type="ECO:0000313" key="4">
    <source>
        <dbReference type="Proteomes" id="UP000297245"/>
    </source>
</evidence>
<proteinExistence type="predicted"/>
<keyword evidence="2" id="KW-0812">Transmembrane</keyword>
<feature type="region of interest" description="Disordered" evidence="1">
    <location>
        <begin position="518"/>
        <end position="547"/>
    </location>
</feature>
<evidence type="ECO:0000256" key="2">
    <source>
        <dbReference type="SAM" id="Phobius"/>
    </source>
</evidence>